<dbReference type="Pfam" id="PF07879">
    <property type="entry name" value="PHB_acc_N"/>
    <property type="match status" value="1"/>
</dbReference>
<dbReference type="RefSeq" id="WP_082368625.1">
    <property type="nucleotide sequence ID" value="NZ_BBYR01000077.1"/>
</dbReference>
<dbReference type="GO" id="GO:0006355">
    <property type="term" value="P:regulation of DNA-templated transcription"/>
    <property type="evidence" value="ECO:0007669"/>
    <property type="project" value="InterPro"/>
</dbReference>
<comment type="caution">
    <text evidence="3">The sequence shown here is derived from an EMBL/GenBank/DDBJ whole genome shotgun (WGS) entry which is preliminary data.</text>
</comment>
<keyword evidence="4" id="KW-1185">Reference proteome</keyword>
<dbReference type="STRING" id="1547922.ISF6_4912"/>
<accession>A0A0K8P7F8</accession>
<dbReference type="NCBIfam" id="TIGR01848">
    <property type="entry name" value="PHA_reg_PhaR"/>
    <property type="match status" value="1"/>
</dbReference>
<evidence type="ECO:0000259" key="1">
    <source>
        <dbReference type="Pfam" id="PF05233"/>
    </source>
</evidence>
<proteinExistence type="predicted"/>
<feature type="domain" description="PHB accumulation regulatory" evidence="1">
    <location>
        <begin position="91"/>
        <end position="129"/>
    </location>
</feature>
<organism evidence="3 4">
    <name type="scientific">Piscinibacter sakaiensis</name>
    <name type="common">Ideonella sakaiensis</name>
    <dbReference type="NCBI Taxonomy" id="1547922"/>
    <lineage>
        <taxon>Bacteria</taxon>
        <taxon>Pseudomonadati</taxon>
        <taxon>Pseudomonadota</taxon>
        <taxon>Betaproteobacteria</taxon>
        <taxon>Burkholderiales</taxon>
        <taxon>Sphaerotilaceae</taxon>
        <taxon>Piscinibacter</taxon>
    </lineage>
</organism>
<reference evidence="4" key="1">
    <citation type="submission" date="2015-07" db="EMBL/GenBank/DDBJ databases">
        <title>Discovery of a poly(ethylene terephthalate assimilation.</title>
        <authorList>
            <person name="Yoshida S."/>
            <person name="Hiraga K."/>
            <person name="Takehana T."/>
            <person name="Taniguchi I."/>
            <person name="Yamaji H."/>
            <person name="Maeda Y."/>
            <person name="Toyohara K."/>
            <person name="Miyamoto K."/>
            <person name="Kimura Y."/>
            <person name="Oda K."/>
        </authorList>
    </citation>
    <scope>NUCLEOTIDE SEQUENCE [LARGE SCALE GENOMIC DNA]</scope>
    <source>
        <strain evidence="4">NBRC 110686 / TISTR 2288 / 201-F6</strain>
    </source>
</reference>
<protein>
    <submittedName>
        <fullName evidence="3">PhbF protein</fullName>
    </submittedName>
</protein>
<sequence length="199" mass="21792">MAQSRRAAVPAEANAGADAAAAGGPRVLKKYPNRRLYDTETSSYITLADVKAMVLSAQDFVVRDAKTGEDLTRSILLQIILEEETGGMPMFSAQTLAQIIRFYGHAMQGMMGSYLEKNLQAFAEIQTRFAEQSKGLYDPAVMSPEMWTQFLAGQAPVVQGMMTSYLEQSKNVFVQLQEQLAQQAGSLFPGVAGFKPPKR</sequence>
<feature type="domain" description="PHA accumulation regulator DNA-binding N-terminal" evidence="2">
    <location>
        <begin position="27"/>
        <end position="86"/>
    </location>
</feature>
<reference evidence="3 4" key="2">
    <citation type="journal article" date="2016" name="Science">
        <title>A bacterium that degrades and assimilates poly(ethylene terephthalate).</title>
        <authorList>
            <person name="Yoshida S."/>
            <person name="Hiraga K."/>
            <person name="Takehana T."/>
            <person name="Taniguchi I."/>
            <person name="Yamaji H."/>
            <person name="Maeda Y."/>
            <person name="Toyohara K."/>
            <person name="Miyamoto K."/>
            <person name="Kimura Y."/>
            <person name="Oda K."/>
        </authorList>
    </citation>
    <scope>NUCLEOTIDE SEQUENCE [LARGE SCALE GENOMIC DNA]</scope>
    <source>
        <strain evidence="4">NBRC 110686 / TISTR 2288 / 201-F6</strain>
    </source>
</reference>
<evidence type="ECO:0000313" key="4">
    <source>
        <dbReference type="Proteomes" id="UP000037660"/>
    </source>
</evidence>
<gene>
    <name evidence="3" type="ORF">ISF6_4912</name>
</gene>
<dbReference type="AlphaFoldDB" id="A0A0K8P7F8"/>
<dbReference type="InterPro" id="IPR007897">
    <property type="entry name" value="PHB_accumulat"/>
</dbReference>
<dbReference type="Proteomes" id="UP000037660">
    <property type="component" value="Unassembled WGS sequence"/>
</dbReference>
<dbReference type="InterPro" id="IPR010134">
    <property type="entry name" value="PHA_reg_PhaR"/>
</dbReference>
<evidence type="ECO:0000259" key="2">
    <source>
        <dbReference type="Pfam" id="PF07879"/>
    </source>
</evidence>
<dbReference type="InterPro" id="IPR012909">
    <property type="entry name" value="PHA_DNA-bd_N"/>
</dbReference>
<dbReference type="OrthoDB" id="9795345at2"/>
<dbReference type="Pfam" id="PF05233">
    <property type="entry name" value="PHB_acc"/>
    <property type="match status" value="2"/>
</dbReference>
<name>A0A0K8P7F8_PISS1</name>
<evidence type="ECO:0000313" key="3">
    <source>
        <dbReference type="EMBL" id="GAP38454.1"/>
    </source>
</evidence>
<dbReference type="EMBL" id="BBYR01000077">
    <property type="protein sequence ID" value="GAP38454.1"/>
    <property type="molecule type" value="Genomic_DNA"/>
</dbReference>
<feature type="domain" description="PHB accumulation regulatory" evidence="1">
    <location>
        <begin position="142"/>
        <end position="180"/>
    </location>
</feature>